<dbReference type="OrthoDB" id="21471at2759"/>
<comment type="similarity">
    <text evidence="2">Belongs to the SIP5 family.</text>
</comment>
<feature type="region of interest" description="Disordered" evidence="5">
    <location>
        <begin position="731"/>
        <end position="815"/>
    </location>
</feature>
<evidence type="ECO:0000313" key="7">
    <source>
        <dbReference type="Proteomes" id="UP000266188"/>
    </source>
</evidence>
<feature type="compositionally biased region" description="Basic and acidic residues" evidence="5">
    <location>
        <begin position="60"/>
        <end position="83"/>
    </location>
</feature>
<comment type="function">
    <text evidence="1">May negatively regulate the SNF1 kinase.</text>
</comment>
<evidence type="ECO:0000313" key="6">
    <source>
        <dbReference type="EMBL" id="RJE25417.1"/>
    </source>
</evidence>
<feature type="compositionally biased region" description="Low complexity" evidence="5">
    <location>
        <begin position="607"/>
        <end position="620"/>
    </location>
</feature>
<reference evidence="7" key="1">
    <citation type="submission" date="2017-02" db="EMBL/GenBank/DDBJ databases">
        <authorList>
            <person name="Tafer H."/>
            <person name="Lopandic K."/>
        </authorList>
    </citation>
    <scope>NUCLEOTIDE SEQUENCE [LARGE SCALE GENOMIC DNA]</scope>
    <source>
        <strain evidence="7">CBS 366.77</strain>
    </source>
</reference>
<dbReference type="PANTHER" id="PTHR31315:SF1">
    <property type="entry name" value="PROTEIN SIP5"/>
    <property type="match status" value="1"/>
</dbReference>
<feature type="region of interest" description="Disordered" evidence="5">
    <location>
        <begin position="384"/>
        <end position="422"/>
    </location>
</feature>
<dbReference type="CDD" id="cd24139">
    <property type="entry name" value="SIP5-like"/>
    <property type="match status" value="1"/>
</dbReference>
<feature type="compositionally biased region" description="Low complexity" evidence="5">
    <location>
        <begin position="686"/>
        <end position="697"/>
    </location>
</feature>
<feature type="compositionally biased region" description="Polar residues" evidence="5">
    <location>
        <begin position="803"/>
        <end position="815"/>
    </location>
</feature>
<dbReference type="EMBL" id="MVGC01000048">
    <property type="protein sequence ID" value="RJE25417.1"/>
    <property type="molecule type" value="Genomic_DNA"/>
</dbReference>
<feature type="region of interest" description="Disordered" evidence="5">
    <location>
        <begin position="550"/>
        <end position="718"/>
    </location>
</feature>
<proteinExistence type="inferred from homology"/>
<evidence type="ECO:0000256" key="2">
    <source>
        <dbReference type="ARBA" id="ARBA00010402"/>
    </source>
</evidence>
<feature type="compositionally biased region" description="Low complexity" evidence="5">
    <location>
        <begin position="391"/>
        <end position="401"/>
    </location>
</feature>
<gene>
    <name evidence="6" type="ORF">PHISCL_02240</name>
</gene>
<dbReference type="GO" id="GO:0005737">
    <property type="term" value="C:cytoplasm"/>
    <property type="evidence" value="ECO:0007669"/>
    <property type="project" value="TreeGrafter"/>
</dbReference>
<feature type="compositionally biased region" description="Basic and acidic residues" evidence="5">
    <location>
        <begin position="321"/>
        <end position="330"/>
    </location>
</feature>
<feature type="compositionally biased region" description="Polar residues" evidence="5">
    <location>
        <begin position="658"/>
        <end position="668"/>
    </location>
</feature>
<feature type="compositionally biased region" description="Low complexity" evidence="5">
    <location>
        <begin position="752"/>
        <end position="764"/>
    </location>
</feature>
<dbReference type="AlphaFoldDB" id="A0A3A2ZVJ0"/>
<sequence>MGNSQTKESRPPPSHRRSHQWSPSSPGNLEGSPYGDRYQTESSRTTRGSGPDLSILGIRSPERDVAALEHRRETKQEREARRLERERVARVKERERSMKEEHVDGGYLVTQGVYVGPEDFSKAVVRQLMIERRLAPFWRGLNDFSESWTEHQLMAAARGLPIPPPDEIPPELEYKNPPKPAGVKESPDAQDIQHLMVPITSRSQSHNSDASQGSVPAQSLPSTSSPIASGTSSSPLFRTRAKTLAALTTPSKNSSPPELTPREMQLPRDPFVNGQPIEAYLYKDASECPICFLYYPPYLNRTRCCDQPICSECFVQIKRPEPHPPDHAENDPNAPSQTPEGNHAEECQLVSEPASCPFCVQPELGVTYAPPPFRRGLTYASDLSGRPNIGSPMSSSSSLSSGNVATPGRRRATSLSASDPAVVTTDRIRPDWAQKLANARAHAARRSAAATALHTAAYMMNPNQSGGDSRNLLGRRGVMRRTGAAETPGRGSPALNALAFLTERRTPGQEADSAEEGNLAPPRGSSRRNRIDDLEEMMMMEAIRLSLASEEERRKKEEKELRKEAKRREKDAKKADKAARKNGLYSNNASSSCLDVPPDGKLGRVVSSSSSAADEGPSSAGKGKGVERGSPSATNPALDQSSGASTGTAIPVPAPTGATDQKSTSATGVQPAPMEPAKRSHLRNVSSASSFSSLVESSSDDRAGPYTSGNASNASIEPMFNFRSLAAVIGNEEKGDESAEHVEHTSTGRQNEGASASEAIPESEASTKHADSGQTGSDGVEAKESPQENNSFMPKELEMRSVEITSPTQNAEAQS</sequence>
<dbReference type="STRING" id="2070753.A0A3A2ZVJ0"/>
<dbReference type="InterPro" id="IPR039301">
    <property type="entry name" value="Sip5/DA2"/>
</dbReference>
<protein>
    <recommendedName>
        <fullName evidence="4">Protein SIP5</fullName>
    </recommendedName>
    <alternativeName>
        <fullName evidence="3">Protein sip5</fullName>
    </alternativeName>
</protein>
<dbReference type="Proteomes" id="UP000266188">
    <property type="component" value="Unassembled WGS sequence"/>
</dbReference>
<feature type="region of interest" description="Disordered" evidence="5">
    <location>
        <begin position="202"/>
        <end position="269"/>
    </location>
</feature>
<feature type="region of interest" description="Disordered" evidence="5">
    <location>
        <begin position="159"/>
        <end position="187"/>
    </location>
</feature>
<evidence type="ECO:0000256" key="1">
    <source>
        <dbReference type="ARBA" id="ARBA00003453"/>
    </source>
</evidence>
<evidence type="ECO:0000256" key="3">
    <source>
        <dbReference type="ARBA" id="ARBA00020215"/>
    </source>
</evidence>
<feature type="compositionally biased region" description="Basic and acidic residues" evidence="5">
    <location>
        <begin position="550"/>
        <end position="579"/>
    </location>
</feature>
<feature type="compositionally biased region" description="Low complexity" evidence="5">
    <location>
        <begin position="221"/>
        <end position="235"/>
    </location>
</feature>
<feature type="region of interest" description="Disordered" evidence="5">
    <location>
        <begin position="505"/>
        <end position="529"/>
    </location>
</feature>
<keyword evidence="7" id="KW-1185">Reference proteome</keyword>
<evidence type="ECO:0000256" key="4">
    <source>
        <dbReference type="ARBA" id="ARBA00021336"/>
    </source>
</evidence>
<comment type="caution">
    <text evidence="6">The sequence shown here is derived from an EMBL/GenBank/DDBJ whole genome shotgun (WGS) entry which is preliminary data.</text>
</comment>
<name>A0A3A2ZVJ0_9EURO</name>
<feature type="region of interest" description="Disordered" evidence="5">
    <location>
        <begin position="1"/>
        <end position="83"/>
    </location>
</feature>
<feature type="compositionally biased region" description="Polar residues" evidence="5">
    <location>
        <begin position="584"/>
        <end position="593"/>
    </location>
</feature>
<feature type="compositionally biased region" description="Polar residues" evidence="5">
    <location>
        <begin position="202"/>
        <end position="220"/>
    </location>
</feature>
<feature type="compositionally biased region" description="Basic and acidic residues" evidence="5">
    <location>
        <begin position="731"/>
        <end position="746"/>
    </location>
</feature>
<accession>A0A3A2ZVJ0</accession>
<feature type="region of interest" description="Disordered" evidence="5">
    <location>
        <begin position="321"/>
        <end position="344"/>
    </location>
</feature>
<evidence type="ECO:0000256" key="5">
    <source>
        <dbReference type="SAM" id="MobiDB-lite"/>
    </source>
</evidence>
<dbReference type="PANTHER" id="PTHR31315">
    <property type="entry name" value="PROTEIN SIP5"/>
    <property type="match status" value="1"/>
</dbReference>
<organism evidence="6 7">
    <name type="scientific">Aspergillus sclerotialis</name>
    <dbReference type="NCBI Taxonomy" id="2070753"/>
    <lineage>
        <taxon>Eukaryota</taxon>
        <taxon>Fungi</taxon>
        <taxon>Dikarya</taxon>
        <taxon>Ascomycota</taxon>
        <taxon>Pezizomycotina</taxon>
        <taxon>Eurotiomycetes</taxon>
        <taxon>Eurotiomycetidae</taxon>
        <taxon>Eurotiales</taxon>
        <taxon>Aspergillaceae</taxon>
        <taxon>Aspergillus</taxon>
        <taxon>Aspergillus subgen. Polypaecilum</taxon>
    </lineage>
</organism>
<feature type="compositionally biased region" description="Polar residues" evidence="5">
    <location>
        <begin position="631"/>
        <end position="648"/>
    </location>
</feature>